<proteinExistence type="predicted"/>
<organism evidence="2 3">
    <name type="scientific">Knipowitschia caucasica</name>
    <name type="common">Caucasian dwarf goby</name>
    <name type="synonym">Pomatoschistus caucasicus</name>
    <dbReference type="NCBI Taxonomy" id="637954"/>
    <lineage>
        <taxon>Eukaryota</taxon>
        <taxon>Metazoa</taxon>
        <taxon>Chordata</taxon>
        <taxon>Craniata</taxon>
        <taxon>Vertebrata</taxon>
        <taxon>Euteleostomi</taxon>
        <taxon>Actinopterygii</taxon>
        <taxon>Neopterygii</taxon>
        <taxon>Teleostei</taxon>
        <taxon>Neoteleostei</taxon>
        <taxon>Acanthomorphata</taxon>
        <taxon>Gobiaria</taxon>
        <taxon>Gobiiformes</taxon>
        <taxon>Gobioidei</taxon>
        <taxon>Gobiidae</taxon>
        <taxon>Gobiinae</taxon>
        <taxon>Knipowitschia</taxon>
    </lineage>
</organism>
<dbReference type="AlphaFoldDB" id="A0AAV2LTK2"/>
<evidence type="ECO:0000313" key="3">
    <source>
        <dbReference type="Proteomes" id="UP001497482"/>
    </source>
</evidence>
<evidence type="ECO:0000256" key="1">
    <source>
        <dbReference type="SAM" id="MobiDB-lite"/>
    </source>
</evidence>
<gene>
    <name evidence="2" type="ORF">KC01_LOCUS32185</name>
</gene>
<sequence length="319" mass="35241">MLIGPRGAESPEVAKGPPPRVLGGDSGLAASGTRWEHWDGPPAGTRRSTGTAFLLDSVEHSQTRQSWAAAYGPAGGQASGRQQWPQQEARHPVAAADVPGRRHSARGSRSGAQQDGPSALGLRMSPADTREWNEETQLDCPEARPAQCPIRGPCPVRRLLRCWQERARSPNRGTVGVYGVGKRLGGLVGGGERDRVTRGRERRKKKVAREHRQKEARGYAPRWRGGQSDTMRPHRQEYAKRESCLQSCSKCRLCGVRRWDARLRYRESSNQPPPPQRLPLLQIRKESKMGARGSLGSNGLARVRARARRKQGEALKGDR</sequence>
<feature type="region of interest" description="Disordered" evidence="1">
    <location>
        <begin position="285"/>
        <end position="319"/>
    </location>
</feature>
<reference evidence="2 3" key="1">
    <citation type="submission" date="2024-04" db="EMBL/GenBank/DDBJ databases">
        <authorList>
            <person name="Waldvogel A.-M."/>
            <person name="Schoenle A."/>
        </authorList>
    </citation>
    <scope>NUCLEOTIDE SEQUENCE [LARGE SCALE GENOMIC DNA]</scope>
</reference>
<protein>
    <submittedName>
        <fullName evidence="2">Uncharacterized protein</fullName>
    </submittedName>
</protein>
<name>A0AAV2LTK2_KNICA</name>
<feature type="compositionally biased region" description="Basic residues" evidence="1">
    <location>
        <begin position="200"/>
        <end position="209"/>
    </location>
</feature>
<evidence type="ECO:0000313" key="2">
    <source>
        <dbReference type="EMBL" id="CAL1604720.1"/>
    </source>
</evidence>
<dbReference type="EMBL" id="OZ035826">
    <property type="protein sequence ID" value="CAL1604720.1"/>
    <property type="molecule type" value="Genomic_DNA"/>
</dbReference>
<dbReference type="Proteomes" id="UP001497482">
    <property type="component" value="Chromosome 4"/>
</dbReference>
<feature type="region of interest" description="Disordered" evidence="1">
    <location>
        <begin position="1"/>
        <end position="123"/>
    </location>
</feature>
<keyword evidence="3" id="KW-1185">Reference proteome</keyword>
<feature type="compositionally biased region" description="Basic and acidic residues" evidence="1">
    <location>
        <begin position="310"/>
        <end position="319"/>
    </location>
</feature>
<accession>A0AAV2LTK2</accession>
<feature type="region of interest" description="Disordered" evidence="1">
    <location>
        <begin position="189"/>
        <end position="234"/>
    </location>
</feature>